<name>A0A087DNZ9_BIFAD</name>
<comment type="caution">
    <text evidence="6">The sequence shown here is derived from an EMBL/GenBank/DDBJ whole genome shotgun (WGS) entry which is preliminary data.</text>
</comment>
<keyword evidence="2 4" id="KW-0238">DNA-binding</keyword>
<evidence type="ECO:0000313" key="6">
    <source>
        <dbReference type="EMBL" id="KFI97249.1"/>
    </source>
</evidence>
<dbReference type="GO" id="GO:0000976">
    <property type="term" value="F:transcription cis-regulatory region binding"/>
    <property type="evidence" value="ECO:0007669"/>
    <property type="project" value="TreeGrafter"/>
</dbReference>
<dbReference type="AlphaFoldDB" id="A0A087DNZ9"/>
<dbReference type="Pfam" id="PF00440">
    <property type="entry name" value="TetR_N"/>
    <property type="match status" value="1"/>
</dbReference>
<dbReference type="Gene3D" id="1.10.357.10">
    <property type="entry name" value="Tetracycline Repressor, domain 2"/>
    <property type="match status" value="1"/>
</dbReference>
<dbReference type="PROSITE" id="PS50977">
    <property type="entry name" value="HTH_TETR_2"/>
    <property type="match status" value="1"/>
</dbReference>
<dbReference type="Proteomes" id="UP000029091">
    <property type="component" value="Unassembled WGS sequence"/>
</dbReference>
<dbReference type="InterPro" id="IPR009057">
    <property type="entry name" value="Homeodomain-like_sf"/>
</dbReference>
<reference evidence="6 7" key="1">
    <citation type="submission" date="2014-03" db="EMBL/GenBank/DDBJ databases">
        <title>Genomics of Bifidobacteria.</title>
        <authorList>
            <person name="Ventura M."/>
            <person name="Milani C."/>
            <person name="Lugli G.A."/>
        </authorList>
    </citation>
    <scope>NUCLEOTIDE SEQUENCE [LARGE SCALE GENOMIC DNA]</scope>
    <source>
        <strain evidence="7">JCM 15918</strain>
    </source>
</reference>
<proteinExistence type="predicted"/>
<evidence type="ECO:0000259" key="5">
    <source>
        <dbReference type="PROSITE" id="PS50977"/>
    </source>
</evidence>
<dbReference type="SUPFAM" id="SSF46689">
    <property type="entry name" value="Homeodomain-like"/>
    <property type="match status" value="1"/>
</dbReference>
<keyword evidence="3" id="KW-0804">Transcription</keyword>
<dbReference type="InterPro" id="IPR050109">
    <property type="entry name" value="HTH-type_TetR-like_transc_reg"/>
</dbReference>
<accession>A0A087DNZ9</accession>
<dbReference type="GO" id="GO:0003700">
    <property type="term" value="F:DNA-binding transcription factor activity"/>
    <property type="evidence" value="ECO:0007669"/>
    <property type="project" value="TreeGrafter"/>
</dbReference>
<evidence type="ECO:0000256" key="4">
    <source>
        <dbReference type="PROSITE-ProRule" id="PRU00335"/>
    </source>
</evidence>
<evidence type="ECO:0000256" key="2">
    <source>
        <dbReference type="ARBA" id="ARBA00023125"/>
    </source>
</evidence>
<evidence type="ECO:0000256" key="3">
    <source>
        <dbReference type="ARBA" id="ARBA00023163"/>
    </source>
</evidence>
<protein>
    <submittedName>
        <fullName evidence="6">TetR-type transcriptional regulator</fullName>
    </submittedName>
</protein>
<dbReference type="RefSeq" id="WP_033499900.1">
    <property type="nucleotide sequence ID" value="NZ_JDUX01000006.1"/>
</dbReference>
<evidence type="ECO:0000256" key="1">
    <source>
        <dbReference type="ARBA" id="ARBA00023015"/>
    </source>
</evidence>
<dbReference type="PANTHER" id="PTHR30055">
    <property type="entry name" value="HTH-TYPE TRANSCRIPTIONAL REGULATOR RUTR"/>
    <property type="match status" value="1"/>
</dbReference>
<feature type="DNA-binding region" description="H-T-H motif" evidence="4">
    <location>
        <begin position="38"/>
        <end position="57"/>
    </location>
</feature>
<dbReference type="PANTHER" id="PTHR30055:SF234">
    <property type="entry name" value="HTH-TYPE TRANSCRIPTIONAL REGULATOR BETI"/>
    <property type="match status" value="1"/>
</dbReference>
<sequence length="211" mass="24628">MAEEETSKRTRKSPQERRAEVLDAAVQLISERGFNGISIQDVADRVGISKQGVLRYVENKDKMLALVYDEYYGQTGTPEDFFSSGMPGSDPSTPHFPAYLRYLVKHNSRRRMMVQLFTVLSAESLNPDHPLHDEFMERMDNIWAHYSRYPWLVPPQLGAWADSMRPVVRKAMEIMDGIQLWWLREPEVDLCAEWAEMENLLFPEPLWDAYR</sequence>
<feature type="domain" description="HTH tetR-type" evidence="5">
    <location>
        <begin position="15"/>
        <end position="75"/>
    </location>
</feature>
<keyword evidence="1" id="KW-0805">Transcription regulation</keyword>
<dbReference type="EMBL" id="JGZQ01000006">
    <property type="protein sequence ID" value="KFI97249.1"/>
    <property type="molecule type" value="Genomic_DNA"/>
</dbReference>
<organism evidence="6 7">
    <name type="scientific">Bifidobacterium adolescentis JCM 15918</name>
    <dbReference type="NCBI Taxonomy" id="1437612"/>
    <lineage>
        <taxon>Bacteria</taxon>
        <taxon>Bacillati</taxon>
        <taxon>Actinomycetota</taxon>
        <taxon>Actinomycetes</taxon>
        <taxon>Bifidobacteriales</taxon>
        <taxon>Bifidobacteriaceae</taxon>
        <taxon>Bifidobacterium</taxon>
    </lineage>
</organism>
<gene>
    <name evidence="6" type="ORF">BSTER_1258</name>
</gene>
<dbReference type="PRINTS" id="PR00455">
    <property type="entry name" value="HTHTETR"/>
</dbReference>
<dbReference type="InterPro" id="IPR001647">
    <property type="entry name" value="HTH_TetR"/>
</dbReference>
<evidence type="ECO:0000313" key="7">
    <source>
        <dbReference type="Proteomes" id="UP000029091"/>
    </source>
</evidence>